<feature type="domain" description="Homing endonuclease LAGLIDADG" evidence="1">
    <location>
        <begin position="190"/>
        <end position="278"/>
    </location>
</feature>
<protein>
    <recommendedName>
        <fullName evidence="1">Homing endonuclease LAGLIDADG domain-containing protein</fullName>
    </recommendedName>
</protein>
<dbReference type="PANTHER" id="PTHR37520">
    <property type="entry name" value="INTRON-ENCODED DNA ENDONUCLEASE AI2A-RELATED"/>
    <property type="match status" value="1"/>
</dbReference>
<comment type="caution">
    <text evidence="2">The sequence shown here is derived from an EMBL/GenBank/DDBJ whole genome shotgun (WGS) entry which is preliminary data.</text>
</comment>
<dbReference type="EMBL" id="NQVE01000097">
    <property type="protein sequence ID" value="RAL48841.1"/>
    <property type="molecule type" value="Genomic_DNA"/>
</dbReference>
<dbReference type="Gene3D" id="3.10.28.10">
    <property type="entry name" value="Homing endonucleases"/>
    <property type="match status" value="2"/>
</dbReference>
<dbReference type="InterPro" id="IPR027434">
    <property type="entry name" value="Homing_endonucl"/>
</dbReference>
<reference evidence="2 3" key="1">
    <citation type="submission" date="2018-06" db="EMBL/GenBank/DDBJ databases">
        <title>The Genome of Cuscuta australis (Dodder) Provides Insight into the Evolution of Plant Parasitism.</title>
        <authorList>
            <person name="Liu H."/>
        </authorList>
    </citation>
    <scope>NUCLEOTIDE SEQUENCE [LARGE SCALE GENOMIC DNA]</scope>
    <source>
        <strain evidence="3">cv. Yunnan</strain>
        <tissue evidence="2">Vines</tissue>
    </source>
</reference>
<dbReference type="Proteomes" id="UP000249390">
    <property type="component" value="Unassembled WGS sequence"/>
</dbReference>
<feature type="domain" description="Homing endonuclease LAGLIDADG" evidence="1">
    <location>
        <begin position="82"/>
        <end position="169"/>
    </location>
</feature>
<sequence>MEIDIWRINHSSTPWATMKNFSRGVLMFSKIYGSGCLVKPRPFQNGASNIQAVGNQRHKSSLVGTSDTTPATRYPKSFCEWLAGVIDGDGTLNVNKKGRTSLEITMGLEDIALLRYVQHMLGGSIKIRSGAKSYRYRLIDHLGMIKLMDCINGNIQKSARLTQLHRVCQVNDTPVIVPLRLNAQSNWFGGFFDANGSIDITVKNESPQLHIRVTSKLLQDVEPYKVVFGGNVYFDSGRNGFYEWSVDTREDISKFTGYFKTSTFRSHKSRRFFLIDEYYHLYDLKAFEPSSMNHKAWLAFLKKWNNLAEDCASKTLSLKY</sequence>
<name>A0A328DXD9_9ASTE</name>
<gene>
    <name evidence="2" type="ORF">DM860_001161</name>
</gene>
<dbReference type="SUPFAM" id="SSF55608">
    <property type="entry name" value="Homing endonucleases"/>
    <property type="match status" value="2"/>
</dbReference>
<dbReference type="InterPro" id="IPR004860">
    <property type="entry name" value="LAGLIDADG_dom"/>
</dbReference>
<dbReference type="GO" id="GO:0004519">
    <property type="term" value="F:endonuclease activity"/>
    <property type="evidence" value="ECO:0007669"/>
    <property type="project" value="InterPro"/>
</dbReference>
<evidence type="ECO:0000313" key="2">
    <source>
        <dbReference type="EMBL" id="RAL48841.1"/>
    </source>
</evidence>
<proteinExistence type="predicted"/>
<dbReference type="PANTHER" id="PTHR37520:SF1">
    <property type="entry name" value="INTRON-ENCODED DNA ENDONUCLEASE AI2A-RELATED"/>
    <property type="match status" value="1"/>
</dbReference>
<keyword evidence="3" id="KW-1185">Reference proteome</keyword>
<dbReference type="AlphaFoldDB" id="A0A328DXD9"/>
<evidence type="ECO:0000313" key="3">
    <source>
        <dbReference type="Proteomes" id="UP000249390"/>
    </source>
</evidence>
<accession>A0A328DXD9</accession>
<evidence type="ECO:0000259" key="1">
    <source>
        <dbReference type="Pfam" id="PF00961"/>
    </source>
</evidence>
<organism evidence="2 3">
    <name type="scientific">Cuscuta australis</name>
    <dbReference type="NCBI Taxonomy" id="267555"/>
    <lineage>
        <taxon>Eukaryota</taxon>
        <taxon>Viridiplantae</taxon>
        <taxon>Streptophyta</taxon>
        <taxon>Embryophyta</taxon>
        <taxon>Tracheophyta</taxon>
        <taxon>Spermatophyta</taxon>
        <taxon>Magnoliopsida</taxon>
        <taxon>eudicotyledons</taxon>
        <taxon>Gunneridae</taxon>
        <taxon>Pentapetalae</taxon>
        <taxon>asterids</taxon>
        <taxon>lamiids</taxon>
        <taxon>Solanales</taxon>
        <taxon>Convolvulaceae</taxon>
        <taxon>Cuscuteae</taxon>
        <taxon>Cuscuta</taxon>
        <taxon>Cuscuta subgen. Grammica</taxon>
        <taxon>Cuscuta sect. Cleistogrammica</taxon>
    </lineage>
</organism>
<dbReference type="Pfam" id="PF00961">
    <property type="entry name" value="LAGLIDADG_1"/>
    <property type="match status" value="2"/>
</dbReference>